<dbReference type="Proteomes" id="UP000696485">
    <property type="component" value="Unassembled WGS sequence"/>
</dbReference>
<sequence length="380" mass="42434">MATNTMVANTTLTVNCAIPEVVGGKFEVTAYSNFNLNSIWMCTLTNQSPQLEISLVPRGLENYLQALGLKSLRIVSREGTVVHSTPVNGVETQTGMTAKVNIAFVQVKQRLDFDIIVSACNSIDVLPKPKVEQAQVLKSQFIMPSLLKDIRTMNMAFTFGFNGSARNVALWAHQSILSHQPNMSSFMSKLQYVEDDPSSPEVVCGVKTAHVTEYSLEAYCALIRYLYTSEIELEVDMEDFAIGRPPNKPFSSSCKERPEVDGIFAPAISSSSSEPPISGLKRTTTWQELYSVADCYGVEDLRMFCRGKVVESITDQNALKVYFEFAYKYEDVKAIVLEYVYGSMDKLFAADGDPFEAYKDHPEKHSLMIKVMQRKFNAMA</sequence>
<gene>
    <name evidence="1" type="ORF">BG006_011091</name>
</gene>
<name>A0A9P5VIB9_9FUNG</name>
<comment type="caution">
    <text evidence="1">The sequence shown here is derived from an EMBL/GenBank/DDBJ whole genome shotgun (WGS) entry which is preliminary data.</text>
</comment>
<dbReference type="AlphaFoldDB" id="A0A9P5VIB9"/>
<dbReference type="EMBL" id="JAAAUY010000925">
    <property type="protein sequence ID" value="KAF9325438.1"/>
    <property type="molecule type" value="Genomic_DNA"/>
</dbReference>
<proteinExistence type="predicted"/>
<dbReference type="Gene3D" id="3.30.710.10">
    <property type="entry name" value="Potassium Channel Kv1.1, Chain A"/>
    <property type="match status" value="1"/>
</dbReference>
<organism evidence="1 2">
    <name type="scientific">Podila minutissima</name>
    <dbReference type="NCBI Taxonomy" id="64525"/>
    <lineage>
        <taxon>Eukaryota</taxon>
        <taxon>Fungi</taxon>
        <taxon>Fungi incertae sedis</taxon>
        <taxon>Mucoromycota</taxon>
        <taxon>Mortierellomycotina</taxon>
        <taxon>Mortierellomycetes</taxon>
        <taxon>Mortierellales</taxon>
        <taxon>Mortierellaceae</taxon>
        <taxon>Podila</taxon>
    </lineage>
</organism>
<dbReference type="InterPro" id="IPR011333">
    <property type="entry name" value="SKP1/BTB/POZ_sf"/>
</dbReference>
<evidence type="ECO:0000313" key="2">
    <source>
        <dbReference type="Proteomes" id="UP000696485"/>
    </source>
</evidence>
<keyword evidence="2" id="KW-1185">Reference proteome</keyword>
<evidence type="ECO:0008006" key="3">
    <source>
        <dbReference type="Google" id="ProtNLM"/>
    </source>
</evidence>
<accession>A0A9P5VIB9</accession>
<protein>
    <recommendedName>
        <fullName evidence="3">BTB domain-containing protein</fullName>
    </recommendedName>
</protein>
<evidence type="ECO:0000313" key="1">
    <source>
        <dbReference type="EMBL" id="KAF9325438.1"/>
    </source>
</evidence>
<reference evidence="1" key="1">
    <citation type="journal article" date="2020" name="Fungal Divers.">
        <title>Resolving the Mortierellaceae phylogeny through synthesis of multi-gene phylogenetics and phylogenomics.</title>
        <authorList>
            <person name="Vandepol N."/>
            <person name="Liber J."/>
            <person name="Desiro A."/>
            <person name="Na H."/>
            <person name="Kennedy M."/>
            <person name="Barry K."/>
            <person name="Grigoriev I.V."/>
            <person name="Miller A.N."/>
            <person name="O'Donnell K."/>
            <person name="Stajich J.E."/>
            <person name="Bonito G."/>
        </authorList>
    </citation>
    <scope>NUCLEOTIDE SEQUENCE</scope>
    <source>
        <strain evidence="1">NVP1</strain>
    </source>
</reference>